<organism evidence="3">
    <name type="scientific">Acromyrmex echinatior</name>
    <name type="common">Panamanian leafcutter ant</name>
    <name type="synonym">Acromyrmex octospinosus echinatior</name>
    <dbReference type="NCBI Taxonomy" id="103372"/>
    <lineage>
        <taxon>Eukaryota</taxon>
        <taxon>Metazoa</taxon>
        <taxon>Ecdysozoa</taxon>
        <taxon>Arthropoda</taxon>
        <taxon>Hexapoda</taxon>
        <taxon>Insecta</taxon>
        <taxon>Pterygota</taxon>
        <taxon>Neoptera</taxon>
        <taxon>Endopterygota</taxon>
        <taxon>Hymenoptera</taxon>
        <taxon>Apocrita</taxon>
        <taxon>Aculeata</taxon>
        <taxon>Formicoidea</taxon>
        <taxon>Formicidae</taxon>
        <taxon>Myrmicinae</taxon>
        <taxon>Acromyrmex</taxon>
    </lineage>
</organism>
<evidence type="ECO:0000256" key="1">
    <source>
        <dbReference type="SAM" id="MobiDB-lite"/>
    </source>
</evidence>
<evidence type="ECO:0000313" key="2">
    <source>
        <dbReference type="EMBL" id="EGI65171.1"/>
    </source>
</evidence>
<sequence length="188" mass="21042">MLQLDPPAKKKLPVQRLRRNPAIRLSGGGTSRTRTDAVRCGASQREILKFAKLAALFASLEYSAGAPGAVVRSKELLGYALWVVRFPVERADRRTHSSNSGVDRHPSEILPRILPTSRYRRRQPVLIVRSNKVLAVRLVSVEGESAYERSDFVDDNGTLDFSTHESKPVHTWPCPGILCIRRISPHHC</sequence>
<gene>
    <name evidence="2" type="ORF">G5I_06349</name>
</gene>
<name>F4WKS9_ACREC</name>
<feature type="compositionally biased region" description="Basic residues" evidence="1">
    <location>
        <begin position="9"/>
        <end position="21"/>
    </location>
</feature>
<protein>
    <submittedName>
        <fullName evidence="2">Uncharacterized protein</fullName>
    </submittedName>
</protein>
<feature type="region of interest" description="Disordered" evidence="1">
    <location>
        <begin position="1"/>
        <end position="36"/>
    </location>
</feature>
<accession>F4WKS9</accession>
<proteinExistence type="predicted"/>
<evidence type="ECO:0000313" key="3">
    <source>
        <dbReference type="Proteomes" id="UP000007755"/>
    </source>
</evidence>
<reference evidence="2" key="1">
    <citation type="submission" date="2011-02" db="EMBL/GenBank/DDBJ databases">
        <title>The genome of the leaf-cutting ant Acromyrmex echinatior suggests key adaptations to social evolution and fungus farming.</title>
        <authorList>
            <person name="Nygaard S."/>
            <person name="Zhang G."/>
        </authorList>
    </citation>
    <scope>NUCLEOTIDE SEQUENCE</scope>
</reference>
<dbReference type="AlphaFoldDB" id="F4WKS9"/>
<dbReference type="EMBL" id="GL888206">
    <property type="protein sequence ID" value="EGI65171.1"/>
    <property type="molecule type" value="Genomic_DNA"/>
</dbReference>
<dbReference type="InParanoid" id="F4WKS9"/>
<dbReference type="Proteomes" id="UP000007755">
    <property type="component" value="Unassembled WGS sequence"/>
</dbReference>
<keyword evidence="3" id="KW-1185">Reference proteome</keyword>